<proteinExistence type="predicted"/>
<evidence type="ECO:0000313" key="1">
    <source>
        <dbReference type="EMBL" id="KAI4471233.1"/>
    </source>
</evidence>
<reference evidence="1" key="1">
    <citation type="submission" date="2022-04" db="EMBL/GenBank/DDBJ databases">
        <title>Chromosome-scale genome assembly of Holotrichia oblita Faldermann.</title>
        <authorList>
            <person name="Rongchong L."/>
        </authorList>
    </citation>
    <scope>NUCLEOTIDE SEQUENCE</scope>
    <source>
        <strain evidence="1">81SQS9</strain>
    </source>
</reference>
<gene>
    <name evidence="1" type="ORF">MML48_1g05204</name>
</gene>
<evidence type="ECO:0000313" key="2">
    <source>
        <dbReference type="Proteomes" id="UP001056778"/>
    </source>
</evidence>
<protein>
    <submittedName>
        <fullName evidence="1">Uncharacterized protein</fullName>
    </submittedName>
</protein>
<organism evidence="1 2">
    <name type="scientific">Holotrichia oblita</name>
    <name type="common">Chafer beetle</name>
    <dbReference type="NCBI Taxonomy" id="644536"/>
    <lineage>
        <taxon>Eukaryota</taxon>
        <taxon>Metazoa</taxon>
        <taxon>Ecdysozoa</taxon>
        <taxon>Arthropoda</taxon>
        <taxon>Hexapoda</taxon>
        <taxon>Insecta</taxon>
        <taxon>Pterygota</taxon>
        <taxon>Neoptera</taxon>
        <taxon>Endopterygota</taxon>
        <taxon>Coleoptera</taxon>
        <taxon>Polyphaga</taxon>
        <taxon>Scarabaeiformia</taxon>
        <taxon>Scarabaeidae</taxon>
        <taxon>Melolonthinae</taxon>
        <taxon>Holotrichia</taxon>
    </lineage>
</organism>
<dbReference type="EMBL" id="CM043015">
    <property type="protein sequence ID" value="KAI4471233.1"/>
    <property type="molecule type" value="Genomic_DNA"/>
</dbReference>
<keyword evidence="2" id="KW-1185">Reference proteome</keyword>
<sequence length="223" mass="24487">MHDVPYIQAKHFQPETVAVMSRVCTQIKHILPSNISCGVQVLACGNKEALAIAKACDLDFIRVEGFVFSHIADEGFTDANAGTLLRYRKQIDAENVLVFTDLKKKHSNSHCDFNRNICSSHSITADVSLVETAKAAEFFLSDGVILTGSSTGVAADPLELKSLKDNTNMPVLIGSGITLNNFKNYKDASAVIIGSYFKKAGLWSNDIDENIVIEFINKVKEFR</sequence>
<name>A0ACB9TW93_HOLOL</name>
<dbReference type="Proteomes" id="UP001056778">
    <property type="component" value="Chromosome 1"/>
</dbReference>
<accession>A0ACB9TW93</accession>
<comment type="caution">
    <text evidence="1">The sequence shown here is derived from an EMBL/GenBank/DDBJ whole genome shotgun (WGS) entry which is preliminary data.</text>
</comment>